<keyword evidence="2" id="KW-1185">Reference proteome</keyword>
<dbReference type="EMBL" id="SGXA01000001">
    <property type="protein sequence ID" value="RZS75869.1"/>
    <property type="molecule type" value="Genomic_DNA"/>
</dbReference>
<accession>A0A4Q7N4E4</accession>
<sequence>MKSQNNEKATLKLVWLLLDKIFLDCVNQRD</sequence>
<organism evidence="1 2">
    <name type="scientific">Pseudobacter ginsenosidimutans</name>
    <dbReference type="NCBI Taxonomy" id="661488"/>
    <lineage>
        <taxon>Bacteria</taxon>
        <taxon>Pseudomonadati</taxon>
        <taxon>Bacteroidota</taxon>
        <taxon>Chitinophagia</taxon>
        <taxon>Chitinophagales</taxon>
        <taxon>Chitinophagaceae</taxon>
        <taxon>Pseudobacter</taxon>
    </lineage>
</organism>
<reference evidence="1 2" key="1">
    <citation type="submission" date="2019-02" db="EMBL/GenBank/DDBJ databases">
        <title>Genomic Encyclopedia of Type Strains, Phase IV (KMG-IV): sequencing the most valuable type-strain genomes for metagenomic binning, comparative biology and taxonomic classification.</title>
        <authorList>
            <person name="Goeker M."/>
        </authorList>
    </citation>
    <scope>NUCLEOTIDE SEQUENCE [LARGE SCALE GENOMIC DNA]</scope>
    <source>
        <strain evidence="1 2">DSM 18116</strain>
    </source>
</reference>
<gene>
    <name evidence="1" type="ORF">EV199_1744</name>
</gene>
<evidence type="ECO:0000313" key="2">
    <source>
        <dbReference type="Proteomes" id="UP000293874"/>
    </source>
</evidence>
<dbReference type="Proteomes" id="UP000293874">
    <property type="component" value="Unassembled WGS sequence"/>
</dbReference>
<name>A0A4Q7N4E4_9BACT</name>
<protein>
    <submittedName>
        <fullName evidence="1">Uncharacterized protein</fullName>
    </submittedName>
</protein>
<proteinExistence type="predicted"/>
<comment type="caution">
    <text evidence="1">The sequence shown here is derived from an EMBL/GenBank/DDBJ whole genome shotgun (WGS) entry which is preliminary data.</text>
</comment>
<evidence type="ECO:0000313" key="1">
    <source>
        <dbReference type="EMBL" id="RZS75869.1"/>
    </source>
</evidence>
<dbReference type="AlphaFoldDB" id="A0A4Q7N4E4"/>